<keyword evidence="5" id="KW-1185">Reference proteome</keyword>
<feature type="transmembrane region" description="Helical" evidence="1">
    <location>
        <begin position="221"/>
        <end position="242"/>
    </location>
</feature>
<keyword evidence="1" id="KW-1133">Transmembrane helix</keyword>
<gene>
    <name evidence="2" type="ORF">ATR_1834</name>
    <name evidence="3" type="ORF">CRU87_09225</name>
</gene>
<protein>
    <submittedName>
        <fullName evidence="2">Membrane protein</fullName>
    </submittedName>
</protein>
<dbReference type="AlphaFoldDB" id="A0AAD0VMU0"/>
<feature type="transmembrane region" description="Helical" evidence="1">
    <location>
        <begin position="299"/>
        <end position="316"/>
    </location>
</feature>
<accession>A0AAD0VMU0</accession>
<feature type="transmembrane region" description="Helical" evidence="1">
    <location>
        <begin position="96"/>
        <end position="118"/>
    </location>
</feature>
<evidence type="ECO:0000313" key="2">
    <source>
        <dbReference type="EMBL" id="AXK49652.1"/>
    </source>
</evidence>
<evidence type="ECO:0000313" key="4">
    <source>
        <dbReference type="Proteomes" id="UP000254504"/>
    </source>
</evidence>
<feature type="transmembrane region" description="Helical" evidence="1">
    <location>
        <begin position="178"/>
        <end position="209"/>
    </location>
</feature>
<feature type="transmembrane region" description="Helical" evidence="1">
    <location>
        <begin position="12"/>
        <end position="34"/>
    </location>
</feature>
<reference evidence="3 5" key="1">
    <citation type="submission" date="2017-10" db="EMBL/GenBank/DDBJ databases">
        <title>Genomics of the genus Arcobacter.</title>
        <authorList>
            <person name="Perez-Cataluna A."/>
            <person name="Figueras M.J."/>
        </authorList>
    </citation>
    <scope>NUCLEOTIDE SEQUENCE [LARGE SCALE GENOMIC DNA]</scope>
    <source>
        <strain evidence="3 5">LMG 25534</strain>
    </source>
</reference>
<dbReference type="Proteomes" id="UP000254504">
    <property type="component" value="Chromosome"/>
</dbReference>
<dbReference type="Proteomes" id="UP000289132">
    <property type="component" value="Unassembled WGS sequence"/>
</dbReference>
<evidence type="ECO:0000313" key="3">
    <source>
        <dbReference type="EMBL" id="RXJ89397.1"/>
    </source>
</evidence>
<feature type="transmembrane region" description="Helical" evidence="1">
    <location>
        <begin position="155"/>
        <end position="172"/>
    </location>
</feature>
<evidence type="ECO:0000256" key="1">
    <source>
        <dbReference type="SAM" id="Phobius"/>
    </source>
</evidence>
<feature type="transmembrane region" description="Helical" evidence="1">
    <location>
        <begin position="130"/>
        <end position="148"/>
    </location>
</feature>
<keyword evidence="1" id="KW-0472">Membrane</keyword>
<feature type="transmembrane region" description="Helical" evidence="1">
    <location>
        <begin position="69"/>
        <end position="89"/>
    </location>
</feature>
<evidence type="ECO:0000313" key="5">
    <source>
        <dbReference type="Proteomes" id="UP000289132"/>
    </source>
</evidence>
<keyword evidence="1" id="KW-0812">Transmembrane</keyword>
<reference evidence="2 4" key="2">
    <citation type="submission" date="2018-07" db="EMBL/GenBank/DDBJ databases">
        <title>Complete genome of the Arcobacter trophiarum type strain LMG 25534.</title>
        <authorList>
            <person name="Miller W.G."/>
            <person name="Yee E."/>
        </authorList>
    </citation>
    <scope>NUCLEOTIDE SEQUENCE [LARGE SCALE GENOMIC DNA]</scope>
    <source>
        <strain evidence="2 4">LMG 25534</strain>
    </source>
</reference>
<dbReference type="KEGG" id="atp:ATR_1834"/>
<feature type="transmembrane region" description="Helical" evidence="1">
    <location>
        <begin position="373"/>
        <end position="392"/>
    </location>
</feature>
<dbReference type="EMBL" id="PDKD01000022">
    <property type="protein sequence ID" value="RXJ89397.1"/>
    <property type="molecule type" value="Genomic_DNA"/>
</dbReference>
<sequence>MSSKYFSSNKSFLALILLAISFYTYFIYKTIFFIDGQMYFTLVDDAMISMNYAKHLADGYGMVWNIGEAPVQGFTNMGWMLYMSLLHLLPVDPSKISFLVMITSIVILLSVVSIVYAITRNLYASSKQAALLTAIITTFYFPLVFWTLRGMEVGLVTLLVYLSVFFAYKLAVTQSYKHAFIVGLLMFGAIITRFDSATQIGLIILYLFFVSLEKKKFKINLIPVAFYIFALLGLLSFQYLYFGDILPNTYHLKVVGVSSLEKIQLGINVFFDYAIREFSPLLFVIIGGLVYYKELRNKKTFLLLGLFFIQVTYSIYVGGDYAEPYNIPQVDAANRFITQGMPALFIIFSIVIIKFIEDLKRIKINSNPQVSNLTVLLLGGATLIIISSEPWYKSMTDNIPLLKSDIWRAKLGVHINKNTDKDVIVAVHATGQIPYYSDRNTLDLLGKSDSHIAKLPPATKFRPGHNKWNYEYSIGKLQPDLIADEWGKSRYYLSKQTNYKRLKNGIWIRITSQFIDTKELEKNFK</sequence>
<proteinExistence type="predicted"/>
<organism evidence="2 4">
    <name type="scientific">Aliarcobacter trophiarum LMG 25534</name>
    <dbReference type="NCBI Taxonomy" id="1032241"/>
    <lineage>
        <taxon>Bacteria</taxon>
        <taxon>Pseudomonadati</taxon>
        <taxon>Campylobacterota</taxon>
        <taxon>Epsilonproteobacteria</taxon>
        <taxon>Campylobacterales</taxon>
        <taxon>Arcobacteraceae</taxon>
        <taxon>Aliarcobacter</taxon>
    </lineage>
</organism>
<name>A0AAD0VMU0_9BACT</name>
<feature type="transmembrane region" description="Helical" evidence="1">
    <location>
        <begin position="273"/>
        <end position="292"/>
    </location>
</feature>
<dbReference type="EMBL" id="CP031367">
    <property type="protein sequence ID" value="AXK49652.1"/>
    <property type="molecule type" value="Genomic_DNA"/>
</dbReference>
<dbReference type="RefSeq" id="WP_115429125.1">
    <property type="nucleotide sequence ID" value="NZ_CP031367.1"/>
</dbReference>
<feature type="transmembrane region" description="Helical" evidence="1">
    <location>
        <begin position="336"/>
        <end position="353"/>
    </location>
</feature>